<feature type="compositionally biased region" description="Low complexity" evidence="1">
    <location>
        <begin position="1"/>
        <end position="16"/>
    </location>
</feature>
<dbReference type="STRING" id="52838.A0A4S8J6N0"/>
<gene>
    <name evidence="3" type="ORF">C4D60_Mb03t00970</name>
</gene>
<sequence>MSSPSSSPSPTSTSSSEGPGVGHSSPGDVPLEAGGSSALLASIKLWHDVDSVVMEDFLGELRDRYCIPEGYGLFASRPGQRPYDQFPQGFGLTVGALEAGLRFPLHPMIEDCLRKWGISSSQMAPNSWRYLVVFLGECRAAGIEPSRALFLACFRLCRGRGGYYLVARSGFKISGAPSNNKCWKSHFFFVSCSRGWGFSTGWTSRAVNNVLPLLSGRESVDVNRPWSILSSSWAIREMTDEWLVDAGLSPVARGTIAFLPHAVC</sequence>
<feature type="domain" description="Transposase (putative) gypsy type" evidence="2">
    <location>
        <begin position="95"/>
        <end position="158"/>
    </location>
</feature>
<accession>A0A4S8J6N0</accession>
<protein>
    <recommendedName>
        <fullName evidence="2">Transposase (putative) gypsy type domain-containing protein</fullName>
    </recommendedName>
</protein>
<evidence type="ECO:0000259" key="2">
    <source>
        <dbReference type="Pfam" id="PF04195"/>
    </source>
</evidence>
<comment type="caution">
    <text evidence="3">The sequence shown here is derived from an EMBL/GenBank/DDBJ whole genome shotgun (WGS) entry which is preliminary data.</text>
</comment>
<name>A0A4S8J6N0_MUSBA</name>
<evidence type="ECO:0000313" key="3">
    <source>
        <dbReference type="EMBL" id="THU57198.1"/>
    </source>
</evidence>
<dbReference type="Pfam" id="PF04195">
    <property type="entry name" value="Transposase_28"/>
    <property type="match status" value="1"/>
</dbReference>
<evidence type="ECO:0000256" key="1">
    <source>
        <dbReference type="SAM" id="MobiDB-lite"/>
    </source>
</evidence>
<dbReference type="Proteomes" id="UP000317650">
    <property type="component" value="Chromosome 3"/>
</dbReference>
<dbReference type="InterPro" id="IPR007321">
    <property type="entry name" value="Transposase_28"/>
</dbReference>
<feature type="region of interest" description="Disordered" evidence="1">
    <location>
        <begin position="1"/>
        <end position="29"/>
    </location>
</feature>
<dbReference type="AlphaFoldDB" id="A0A4S8J6N0"/>
<reference evidence="3 4" key="1">
    <citation type="journal article" date="2019" name="Nat. Plants">
        <title>Genome sequencing of Musa balbisiana reveals subgenome evolution and function divergence in polyploid bananas.</title>
        <authorList>
            <person name="Yao X."/>
        </authorList>
    </citation>
    <scope>NUCLEOTIDE SEQUENCE [LARGE SCALE GENOMIC DNA]</scope>
    <source>
        <strain evidence="4">cv. DH-PKW</strain>
        <tissue evidence="3">Leaves</tissue>
    </source>
</reference>
<keyword evidence="4" id="KW-1185">Reference proteome</keyword>
<dbReference type="PANTHER" id="PTHR31099">
    <property type="entry name" value="OS06G0165300 PROTEIN"/>
    <property type="match status" value="1"/>
</dbReference>
<proteinExistence type="predicted"/>
<evidence type="ECO:0000313" key="4">
    <source>
        <dbReference type="Proteomes" id="UP000317650"/>
    </source>
</evidence>
<organism evidence="3 4">
    <name type="scientific">Musa balbisiana</name>
    <name type="common">Banana</name>
    <dbReference type="NCBI Taxonomy" id="52838"/>
    <lineage>
        <taxon>Eukaryota</taxon>
        <taxon>Viridiplantae</taxon>
        <taxon>Streptophyta</taxon>
        <taxon>Embryophyta</taxon>
        <taxon>Tracheophyta</taxon>
        <taxon>Spermatophyta</taxon>
        <taxon>Magnoliopsida</taxon>
        <taxon>Liliopsida</taxon>
        <taxon>Zingiberales</taxon>
        <taxon>Musaceae</taxon>
        <taxon>Musa</taxon>
    </lineage>
</organism>
<dbReference type="EMBL" id="PYDT01000006">
    <property type="protein sequence ID" value="THU57198.1"/>
    <property type="molecule type" value="Genomic_DNA"/>
</dbReference>
<dbReference type="PANTHER" id="PTHR31099:SF28">
    <property type="entry name" value="F5J5.12"/>
    <property type="match status" value="1"/>
</dbReference>